<dbReference type="InterPro" id="IPR016432">
    <property type="entry name" value="RNP4"/>
</dbReference>
<evidence type="ECO:0000256" key="5">
    <source>
        <dbReference type="ARBA" id="ARBA00022759"/>
    </source>
</evidence>
<dbReference type="EMBL" id="BARV01033821">
    <property type="protein sequence ID" value="GAI54298.1"/>
    <property type="molecule type" value="Genomic_DNA"/>
</dbReference>
<keyword evidence="1" id="KW-0963">Cytoplasm</keyword>
<evidence type="ECO:0000256" key="3">
    <source>
        <dbReference type="ARBA" id="ARBA00022722"/>
    </source>
</evidence>
<protein>
    <submittedName>
        <fullName evidence="8">Uncharacterized protein</fullName>
    </submittedName>
</protein>
<evidence type="ECO:0000256" key="6">
    <source>
        <dbReference type="ARBA" id="ARBA00022801"/>
    </source>
</evidence>
<keyword evidence="2" id="KW-0819">tRNA processing</keyword>
<evidence type="ECO:0000256" key="2">
    <source>
        <dbReference type="ARBA" id="ARBA00022694"/>
    </source>
</evidence>
<gene>
    <name evidence="8" type="ORF">S06H3_53100</name>
</gene>
<accession>X1PEN0</accession>
<dbReference type="GO" id="GO:0001682">
    <property type="term" value="P:tRNA 5'-leader removal"/>
    <property type="evidence" value="ECO:0007669"/>
    <property type="project" value="InterPro"/>
</dbReference>
<sequence>EIFGRRPELADRYVQLAWRLATRYNVRFPPHLKRKFCRRCKSFWVPSVTCRVRTCPHPPRVIITCLRCGKITRLPYKQKRAKGQR</sequence>
<keyword evidence="3" id="KW-0540">Nuclease</keyword>
<organism evidence="8">
    <name type="scientific">marine sediment metagenome</name>
    <dbReference type="NCBI Taxonomy" id="412755"/>
    <lineage>
        <taxon>unclassified sequences</taxon>
        <taxon>metagenomes</taxon>
        <taxon>ecological metagenomes</taxon>
    </lineage>
</organism>
<dbReference type="Pfam" id="PF04032">
    <property type="entry name" value="Rpr2"/>
    <property type="match status" value="1"/>
</dbReference>
<dbReference type="PANTHER" id="PTHR14742:SF0">
    <property type="entry name" value="RIBONUCLEASE P PROTEIN SUBUNIT P21"/>
    <property type="match status" value="1"/>
</dbReference>
<evidence type="ECO:0000256" key="7">
    <source>
        <dbReference type="ARBA" id="ARBA00022833"/>
    </source>
</evidence>
<dbReference type="PANTHER" id="PTHR14742">
    <property type="entry name" value="RIBONUCLEASE P SUBUNIT P21"/>
    <property type="match status" value="1"/>
</dbReference>
<dbReference type="GO" id="GO:0004519">
    <property type="term" value="F:endonuclease activity"/>
    <property type="evidence" value="ECO:0007669"/>
    <property type="project" value="UniProtKB-KW"/>
</dbReference>
<dbReference type="InterPro" id="IPR007175">
    <property type="entry name" value="Rpr2/Snm1/Rpp21"/>
</dbReference>
<keyword evidence="5" id="KW-0255">Endonuclease</keyword>
<feature type="non-terminal residue" evidence="8">
    <location>
        <position position="1"/>
    </location>
</feature>
<dbReference type="GO" id="GO:0016787">
    <property type="term" value="F:hydrolase activity"/>
    <property type="evidence" value="ECO:0007669"/>
    <property type="project" value="UniProtKB-KW"/>
</dbReference>
<dbReference type="AlphaFoldDB" id="X1PEN0"/>
<dbReference type="GO" id="GO:0046872">
    <property type="term" value="F:metal ion binding"/>
    <property type="evidence" value="ECO:0007669"/>
    <property type="project" value="UniProtKB-KW"/>
</dbReference>
<dbReference type="Gene3D" id="1.20.5.420">
    <property type="entry name" value="Immunoglobulin FC, subunit C"/>
    <property type="match status" value="1"/>
</dbReference>
<dbReference type="Gene3D" id="6.20.50.20">
    <property type="match status" value="1"/>
</dbReference>
<proteinExistence type="predicted"/>
<keyword evidence="4" id="KW-0479">Metal-binding</keyword>
<reference evidence="8" key="1">
    <citation type="journal article" date="2014" name="Front. Microbiol.">
        <title>High frequency of phylogenetically diverse reductive dehalogenase-homologous genes in deep subseafloor sedimentary metagenomes.</title>
        <authorList>
            <person name="Kawai M."/>
            <person name="Futagami T."/>
            <person name="Toyoda A."/>
            <person name="Takaki Y."/>
            <person name="Nishi S."/>
            <person name="Hori S."/>
            <person name="Arai W."/>
            <person name="Tsubouchi T."/>
            <person name="Morono Y."/>
            <person name="Uchiyama I."/>
            <person name="Ito T."/>
            <person name="Fujiyama A."/>
            <person name="Inagaki F."/>
            <person name="Takami H."/>
        </authorList>
    </citation>
    <scope>NUCLEOTIDE SEQUENCE</scope>
    <source>
        <strain evidence="8">Expedition CK06-06</strain>
    </source>
</reference>
<evidence type="ECO:0000313" key="8">
    <source>
        <dbReference type="EMBL" id="GAI54298.1"/>
    </source>
</evidence>
<keyword evidence="6" id="KW-0378">Hydrolase</keyword>
<name>X1PEN0_9ZZZZ</name>
<dbReference type="PIRSF" id="PIRSF004878">
    <property type="entry name" value="RNase_P_4"/>
    <property type="match status" value="1"/>
</dbReference>
<keyword evidence="7" id="KW-0862">Zinc</keyword>
<dbReference type="GO" id="GO:0030677">
    <property type="term" value="C:ribonuclease P complex"/>
    <property type="evidence" value="ECO:0007669"/>
    <property type="project" value="InterPro"/>
</dbReference>
<evidence type="ECO:0000256" key="4">
    <source>
        <dbReference type="ARBA" id="ARBA00022723"/>
    </source>
</evidence>
<evidence type="ECO:0000256" key="1">
    <source>
        <dbReference type="ARBA" id="ARBA00022490"/>
    </source>
</evidence>
<comment type="caution">
    <text evidence="8">The sequence shown here is derived from an EMBL/GenBank/DDBJ whole genome shotgun (WGS) entry which is preliminary data.</text>
</comment>